<protein>
    <submittedName>
        <fullName evidence="3">Endonuclease/exonuclease/phosphatase</fullName>
    </submittedName>
</protein>
<dbReference type="InterPro" id="IPR036691">
    <property type="entry name" value="Endo/exonu/phosph_ase_sf"/>
</dbReference>
<evidence type="ECO:0000313" key="4">
    <source>
        <dbReference type="Proteomes" id="UP000019494"/>
    </source>
</evidence>
<keyword evidence="3" id="KW-0378">Hydrolase</keyword>
<dbReference type="RefSeq" id="WP_051518270.1">
    <property type="nucleotide sequence ID" value="NZ_AWQS01000035.1"/>
</dbReference>
<keyword evidence="1" id="KW-0812">Transmembrane</keyword>
<keyword evidence="3" id="KW-0255">Endonuclease</keyword>
<organism evidence="3 4">
    <name type="scientific">Intrasporangium chromatireducens Q5-1</name>
    <dbReference type="NCBI Taxonomy" id="584657"/>
    <lineage>
        <taxon>Bacteria</taxon>
        <taxon>Bacillati</taxon>
        <taxon>Actinomycetota</taxon>
        <taxon>Actinomycetes</taxon>
        <taxon>Micrococcales</taxon>
        <taxon>Intrasporangiaceae</taxon>
        <taxon>Intrasporangium</taxon>
    </lineage>
</organism>
<dbReference type="EMBL" id="AWQS01000035">
    <property type="protein sequence ID" value="EWT06715.1"/>
    <property type="molecule type" value="Genomic_DNA"/>
</dbReference>
<comment type="caution">
    <text evidence="3">The sequence shown here is derived from an EMBL/GenBank/DDBJ whole genome shotgun (WGS) entry which is preliminary data.</text>
</comment>
<dbReference type="AlphaFoldDB" id="W9GKU4"/>
<reference evidence="4" key="1">
    <citation type="submission" date="2013-08" db="EMBL/GenBank/DDBJ databases">
        <title>Intrasporangium oryzae NRRL B-24470.</title>
        <authorList>
            <person name="Liu H."/>
            <person name="Wang G."/>
        </authorList>
    </citation>
    <scope>NUCLEOTIDE SEQUENCE [LARGE SCALE GENOMIC DNA]</scope>
    <source>
        <strain evidence="4">Q5-1</strain>
    </source>
</reference>
<dbReference type="Proteomes" id="UP000019494">
    <property type="component" value="Unassembled WGS sequence"/>
</dbReference>
<dbReference type="SUPFAM" id="SSF56219">
    <property type="entry name" value="DNase I-like"/>
    <property type="match status" value="1"/>
</dbReference>
<evidence type="ECO:0000259" key="2">
    <source>
        <dbReference type="Pfam" id="PF03372"/>
    </source>
</evidence>
<dbReference type="GO" id="GO:0004527">
    <property type="term" value="F:exonuclease activity"/>
    <property type="evidence" value="ECO:0007669"/>
    <property type="project" value="UniProtKB-KW"/>
</dbReference>
<dbReference type="Pfam" id="PF03372">
    <property type="entry name" value="Exo_endo_phos"/>
    <property type="match status" value="1"/>
</dbReference>
<sequence length="316" mass="34301">MRRWLDATIGGVLVLLLLVGSLRWIDTTWRPVVVLQSVGPFVVVALGLLLVATLLLRRWWMLLPVGICAALAWAMALPTFFAHTVPGPGNLTVMSANLYYGRANADQVMAAVRTHEVDVLVLTEVTPDVIDRLDAAGLTRLLGHRTGEARPDTFTGTMIYSRLPMTVVSGTANPSVEQTPSLQPEVVLTVGGRQVRLKAAHPMAPLPGETDQWRAGLAALQRWKDDVPSGERLVIAGDFNTSFGQPAFRDLADGLVDAQRAAGEGWVRTWPVVGRRMPPFVALDHLLSRGLGVVDAGQVAFHGSDHMLVWASYALR</sequence>
<accession>W9GKU4</accession>
<gene>
    <name evidence="3" type="ORF">N864_18290</name>
</gene>
<keyword evidence="4" id="KW-1185">Reference proteome</keyword>
<keyword evidence="3" id="KW-0540">Nuclease</keyword>
<dbReference type="OrthoDB" id="2340043at2"/>
<feature type="transmembrane region" description="Helical" evidence="1">
    <location>
        <begin position="62"/>
        <end position="81"/>
    </location>
</feature>
<dbReference type="GO" id="GO:0004519">
    <property type="term" value="F:endonuclease activity"/>
    <property type="evidence" value="ECO:0007669"/>
    <property type="project" value="UniProtKB-KW"/>
</dbReference>
<evidence type="ECO:0000313" key="3">
    <source>
        <dbReference type="EMBL" id="EWT06715.1"/>
    </source>
</evidence>
<evidence type="ECO:0000256" key="1">
    <source>
        <dbReference type="SAM" id="Phobius"/>
    </source>
</evidence>
<dbReference type="InterPro" id="IPR005135">
    <property type="entry name" value="Endo/exonuclease/phosphatase"/>
</dbReference>
<name>W9GKU4_9MICO</name>
<keyword evidence="1" id="KW-1133">Transmembrane helix</keyword>
<feature type="domain" description="Endonuclease/exonuclease/phosphatase" evidence="2">
    <location>
        <begin position="94"/>
        <end position="306"/>
    </location>
</feature>
<proteinExistence type="predicted"/>
<keyword evidence="1" id="KW-0472">Membrane</keyword>
<feature type="transmembrane region" description="Helical" evidence="1">
    <location>
        <begin position="33"/>
        <end position="55"/>
    </location>
</feature>
<keyword evidence="3" id="KW-0269">Exonuclease</keyword>
<dbReference type="Gene3D" id="3.60.10.10">
    <property type="entry name" value="Endonuclease/exonuclease/phosphatase"/>
    <property type="match status" value="1"/>
</dbReference>